<organism evidence="5 6">
    <name type="scientific">Thelonectria olida</name>
    <dbReference type="NCBI Taxonomy" id="1576542"/>
    <lineage>
        <taxon>Eukaryota</taxon>
        <taxon>Fungi</taxon>
        <taxon>Dikarya</taxon>
        <taxon>Ascomycota</taxon>
        <taxon>Pezizomycotina</taxon>
        <taxon>Sordariomycetes</taxon>
        <taxon>Hypocreomycetidae</taxon>
        <taxon>Hypocreales</taxon>
        <taxon>Nectriaceae</taxon>
        <taxon>Thelonectria</taxon>
    </lineage>
</organism>
<dbReference type="PANTHER" id="PTHR24193">
    <property type="entry name" value="ANKYRIN REPEAT PROTEIN"/>
    <property type="match status" value="1"/>
</dbReference>
<dbReference type="PROSITE" id="PS50297">
    <property type="entry name" value="ANK_REP_REGION"/>
    <property type="match status" value="1"/>
</dbReference>
<dbReference type="Pfam" id="PF12796">
    <property type="entry name" value="Ank_2"/>
    <property type="match status" value="1"/>
</dbReference>
<dbReference type="Proteomes" id="UP000777438">
    <property type="component" value="Unassembled WGS sequence"/>
</dbReference>
<dbReference type="GO" id="GO:0000976">
    <property type="term" value="F:transcription cis-regulatory region binding"/>
    <property type="evidence" value="ECO:0007669"/>
    <property type="project" value="TreeGrafter"/>
</dbReference>
<dbReference type="GO" id="GO:0005634">
    <property type="term" value="C:nucleus"/>
    <property type="evidence" value="ECO:0007669"/>
    <property type="project" value="TreeGrafter"/>
</dbReference>
<evidence type="ECO:0000256" key="4">
    <source>
        <dbReference type="SAM" id="MobiDB-lite"/>
    </source>
</evidence>
<feature type="compositionally biased region" description="Basic and acidic residues" evidence="4">
    <location>
        <begin position="1051"/>
        <end position="1078"/>
    </location>
</feature>
<keyword evidence="6" id="KW-1185">Reference proteome</keyword>
<dbReference type="InterPro" id="IPR050663">
    <property type="entry name" value="Ankyrin-SOCS_Box"/>
</dbReference>
<dbReference type="Gene3D" id="1.25.40.20">
    <property type="entry name" value="Ankyrin repeat-containing domain"/>
    <property type="match status" value="4"/>
</dbReference>
<protein>
    <submittedName>
        <fullName evidence="5">Ankyrin repeat-containing protein</fullName>
    </submittedName>
</protein>
<dbReference type="PROSITE" id="PS50088">
    <property type="entry name" value="ANK_REPEAT"/>
    <property type="match status" value="1"/>
</dbReference>
<evidence type="ECO:0000313" key="6">
    <source>
        <dbReference type="Proteomes" id="UP000777438"/>
    </source>
</evidence>
<evidence type="ECO:0000256" key="3">
    <source>
        <dbReference type="PROSITE-ProRule" id="PRU00023"/>
    </source>
</evidence>
<dbReference type="PANTHER" id="PTHR24193:SF121">
    <property type="entry name" value="ADA2A-CONTAINING COMPLEX COMPONENT 3, ISOFORM D"/>
    <property type="match status" value="1"/>
</dbReference>
<dbReference type="InterPro" id="IPR036770">
    <property type="entry name" value="Ankyrin_rpt-contain_sf"/>
</dbReference>
<name>A0A9P8W3G4_9HYPO</name>
<proteinExistence type="predicted"/>
<evidence type="ECO:0000256" key="2">
    <source>
        <dbReference type="ARBA" id="ARBA00023043"/>
    </source>
</evidence>
<evidence type="ECO:0000256" key="1">
    <source>
        <dbReference type="ARBA" id="ARBA00022737"/>
    </source>
</evidence>
<comment type="caution">
    <text evidence="5">The sequence shown here is derived from an EMBL/GenBank/DDBJ whole genome shotgun (WGS) entry which is preliminary data.</text>
</comment>
<dbReference type="AlphaFoldDB" id="A0A9P8W3G4"/>
<gene>
    <name evidence="5" type="ORF">B0T10DRAFT_75297</name>
</gene>
<accession>A0A9P8W3G4</accession>
<sequence length="1093" mass="117369">MDKPFSSVSSMSLGLIQRRNGVPSKPSAEDYQRATALMLQHRAEIGSRKPDLFGIKEANPVLAKVVGGFFPNATPGLVQALLDNGANICIERPKSNSLLKRLTGKDQVDVPSNLLAQATRTCTEDILIVLAQHADERCLNEALPAAISQGDTGKTAILLARGADASGLCALFLDAVQCGSDEMVELLLGRVGGACQTCRDKGLVRAAKLGYEAKVQALLKKGADATKNDAEAILGASHAAKEMIAVEIVSSAGGRLKPIILDTILGQAYSRQQYRLVTKCLQEGARGTNTDSTLAMAVERNQTLLVDELIRHGASVSNNGNALGLAVQSGRCDLVQKILQCRPPQSILADAMAKTASLTDIRIVYGMIDLLLFAGLQGKSVSEALIKVADKASMPGDDGVKLQVLQLLLNKGAADINLHDGRCIGATISSGCSEMLPLLLRNGPSLKSLSAGLEAAMDLSMLHQRRHVVDVILKAGATSPGPDSYQPLLCAAISAAAKRLLVDDVRALAGLAPTNTAYIAGFRAAVSSGDQWLTPDGLAVAKVFLDSDASGAEVDEAFCKAAMLYQRDAVELLAYSASPEALDKALQHVITYSAEWQSPKSFWLLQLILELGLELKAGVGSADWALLEAVRAYTEGNASEDLVDLLLTVGAHADVNFDNGQALKIAARAGHAPLLEKLIASGAGKGSKTEAFHTIITGPLGEDQVMTLLDVLFKCDGGPETRCDVNATLQEFPPIVACLSAHPHSTKLLKRLIKLGCQLEVKFQWTIYPENGIGPEPVTVLQWAMGHEKITTEPIEALIDSKANVNVVTPASESTPLIIAVKYGRKDIVRKLVAAKANVASRDRLDRSALFYASRLGDVESSKELIGAKSSFWDGSLHEAARNLHSNVVALLIKGKHDVNLRSSRHSHEGRTALQEMVYKCDGAASSARLEQTMLALAKGKADALAKHSVTGKNALFLALDNPHPYAVTLALLDIVMCHDIEDEKNMVELDDPATGTRHSYSPTMYIMKRVYRGDEAQGRKVLQLLREKGCPDRFFAHSGPQPSDAVGMPDKIRKAEEKRKDEEERRRRKEAEVERNAPRQKNVQGERKASLR</sequence>
<dbReference type="SMART" id="SM00248">
    <property type="entry name" value="ANK"/>
    <property type="match status" value="8"/>
</dbReference>
<keyword evidence="2 3" id="KW-0040">ANK repeat</keyword>
<dbReference type="EMBL" id="JAGPYM010000015">
    <property type="protein sequence ID" value="KAH6886786.1"/>
    <property type="molecule type" value="Genomic_DNA"/>
</dbReference>
<dbReference type="SUPFAM" id="SSF48403">
    <property type="entry name" value="Ankyrin repeat"/>
    <property type="match status" value="3"/>
</dbReference>
<dbReference type="InterPro" id="IPR002110">
    <property type="entry name" value="Ankyrin_rpt"/>
</dbReference>
<dbReference type="OrthoDB" id="194358at2759"/>
<dbReference type="GO" id="GO:0045944">
    <property type="term" value="P:positive regulation of transcription by RNA polymerase II"/>
    <property type="evidence" value="ECO:0007669"/>
    <property type="project" value="TreeGrafter"/>
</dbReference>
<evidence type="ECO:0000313" key="5">
    <source>
        <dbReference type="EMBL" id="KAH6886786.1"/>
    </source>
</evidence>
<keyword evidence="1" id="KW-0677">Repeat</keyword>
<feature type="region of interest" description="Disordered" evidence="4">
    <location>
        <begin position="1033"/>
        <end position="1093"/>
    </location>
</feature>
<feature type="repeat" description="ANK" evidence="3">
    <location>
        <begin position="812"/>
        <end position="844"/>
    </location>
</feature>
<reference evidence="5 6" key="1">
    <citation type="journal article" date="2021" name="Nat. Commun.">
        <title>Genetic determinants of endophytism in the Arabidopsis root mycobiome.</title>
        <authorList>
            <person name="Mesny F."/>
            <person name="Miyauchi S."/>
            <person name="Thiergart T."/>
            <person name="Pickel B."/>
            <person name="Atanasova L."/>
            <person name="Karlsson M."/>
            <person name="Huettel B."/>
            <person name="Barry K.W."/>
            <person name="Haridas S."/>
            <person name="Chen C."/>
            <person name="Bauer D."/>
            <person name="Andreopoulos W."/>
            <person name="Pangilinan J."/>
            <person name="LaButti K."/>
            <person name="Riley R."/>
            <person name="Lipzen A."/>
            <person name="Clum A."/>
            <person name="Drula E."/>
            <person name="Henrissat B."/>
            <person name="Kohler A."/>
            <person name="Grigoriev I.V."/>
            <person name="Martin F.M."/>
            <person name="Hacquard S."/>
        </authorList>
    </citation>
    <scope>NUCLEOTIDE SEQUENCE [LARGE SCALE GENOMIC DNA]</scope>
    <source>
        <strain evidence="5 6">MPI-CAGE-CH-0241</strain>
    </source>
</reference>